<sequence>MSRSKLIVEALILALVLPEAGRCDDVELRRSEGQSLNATVKIGDSIVIAVDAASGINYDWVYDIVDNRAGIWVVKDPEVRQSEEETPGAPETKRFFFGIRNRGCAILHFMLRSPDYDGAKIADQFRAEICGA</sequence>
<evidence type="ECO:0000256" key="2">
    <source>
        <dbReference type="ARBA" id="ARBA00022704"/>
    </source>
</evidence>
<accession>A0ABU1JRC1</accession>
<proteinExistence type="predicted"/>
<keyword evidence="4" id="KW-1185">Reference proteome</keyword>
<dbReference type="InterPro" id="IPR036331">
    <property type="entry name" value="Chagasin-like_sf"/>
</dbReference>
<comment type="caution">
    <text evidence="3">The sequence shown here is derived from an EMBL/GenBank/DDBJ whole genome shotgun (WGS) entry which is preliminary data.</text>
</comment>
<evidence type="ECO:0000313" key="3">
    <source>
        <dbReference type="EMBL" id="MDR6291166.1"/>
    </source>
</evidence>
<reference evidence="3 4" key="1">
    <citation type="submission" date="2023-07" db="EMBL/GenBank/DDBJ databases">
        <title>Sorghum-associated microbial communities from plants grown in Nebraska, USA.</title>
        <authorList>
            <person name="Schachtman D."/>
        </authorList>
    </citation>
    <scope>NUCLEOTIDE SEQUENCE [LARGE SCALE GENOMIC DNA]</scope>
    <source>
        <strain evidence="3 4">584</strain>
    </source>
</reference>
<protein>
    <recommendedName>
        <fullName evidence="5">Proteinase inhibitor I42 chagasin domain-containing protein</fullName>
    </recommendedName>
</protein>
<dbReference type="RefSeq" id="WP_309796146.1">
    <property type="nucleotide sequence ID" value="NZ_JAVDPW010000006.1"/>
</dbReference>
<evidence type="ECO:0008006" key="5">
    <source>
        <dbReference type="Google" id="ProtNLM"/>
    </source>
</evidence>
<keyword evidence="2" id="KW-0789">Thiol protease inhibitor</keyword>
<organism evidence="3 4">
    <name type="scientific">Inquilinus ginsengisoli</name>
    <dbReference type="NCBI Taxonomy" id="363840"/>
    <lineage>
        <taxon>Bacteria</taxon>
        <taxon>Pseudomonadati</taxon>
        <taxon>Pseudomonadota</taxon>
        <taxon>Alphaproteobacteria</taxon>
        <taxon>Rhodospirillales</taxon>
        <taxon>Rhodospirillaceae</taxon>
        <taxon>Inquilinus</taxon>
    </lineage>
</organism>
<dbReference type="Proteomes" id="UP001262410">
    <property type="component" value="Unassembled WGS sequence"/>
</dbReference>
<gene>
    <name evidence="3" type="ORF">E9232_003692</name>
</gene>
<dbReference type="EMBL" id="JAVDPW010000006">
    <property type="protein sequence ID" value="MDR6291166.1"/>
    <property type="molecule type" value="Genomic_DNA"/>
</dbReference>
<evidence type="ECO:0000256" key="1">
    <source>
        <dbReference type="ARBA" id="ARBA00022690"/>
    </source>
</evidence>
<evidence type="ECO:0000313" key="4">
    <source>
        <dbReference type="Proteomes" id="UP001262410"/>
    </source>
</evidence>
<keyword evidence="1" id="KW-0646">Protease inhibitor</keyword>
<name>A0ABU1JRC1_9PROT</name>
<dbReference type="SUPFAM" id="SSF141066">
    <property type="entry name" value="ICP-like"/>
    <property type="match status" value="1"/>
</dbReference>